<name>A0A1H3LTY0_9ACTN</name>
<evidence type="ECO:0000256" key="1">
    <source>
        <dbReference type="SAM" id="MobiDB-lite"/>
    </source>
</evidence>
<feature type="region of interest" description="Disordered" evidence="1">
    <location>
        <begin position="1"/>
        <end position="28"/>
    </location>
</feature>
<dbReference type="OrthoDB" id="5174768at2"/>
<dbReference type="Proteomes" id="UP000199632">
    <property type="component" value="Unassembled WGS sequence"/>
</dbReference>
<keyword evidence="3" id="KW-1185">Reference proteome</keyword>
<dbReference type="InterPro" id="IPR043769">
    <property type="entry name" value="DUF5715"/>
</dbReference>
<evidence type="ECO:0000313" key="3">
    <source>
        <dbReference type="Proteomes" id="UP000199632"/>
    </source>
</evidence>
<protein>
    <submittedName>
        <fullName evidence="2">Uncharacterized protein</fullName>
    </submittedName>
</protein>
<reference evidence="3" key="1">
    <citation type="submission" date="2016-10" db="EMBL/GenBank/DDBJ databases">
        <authorList>
            <person name="Varghese N."/>
            <person name="Submissions S."/>
        </authorList>
    </citation>
    <scope>NUCLEOTIDE SEQUENCE [LARGE SCALE GENOMIC DNA]</scope>
    <source>
        <strain evidence="3">DSM 44718</strain>
    </source>
</reference>
<dbReference type="EMBL" id="FNQB01000001">
    <property type="protein sequence ID" value="SDY67997.1"/>
    <property type="molecule type" value="Genomic_DNA"/>
</dbReference>
<dbReference type="AlphaFoldDB" id="A0A1H3LTY0"/>
<dbReference type="STRING" id="137265.SAMN05421684_0977"/>
<dbReference type="Pfam" id="PF18979">
    <property type="entry name" value="DUF5715"/>
    <property type="match status" value="1"/>
</dbReference>
<accession>A0A1H3LTY0</accession>
<dbReference type="RefSeq" id="WP_090787717.1">
    <property type="nucleotide sequence ID" value="NZ_BOND01000016.1"/>
</dbReference>
<organism evidence="2 3">
    <name type="scientific">Asanoa ishikariensis</name>
    <dbReference type="NCBI Taxonomy" id="137265"/>
    <lineage>
        <taxon>Bacteria</taxon>
        <taxon>Bacillati</taxon>
        <taxon>Actinomycetota</taxon>
        <taxon>Actinomycetes</taxon>
        <taxon>Micromonosporales</taxon>
        <taxon>Micromonosporaceae</taxon>
        <taxon>Asanoa</taxon>
    </lineage>
</organism>
<proteinExistence type="predicted"/>
<sequence>MSTRIPANAVKNEQRKRLPTPRPADNGPDLVAYREAVESLLIELAGHSGQGFDPGDTTKAETVLIERLVEPNFTAVLSVTPRGLTGTMEWLLKEVRNYKPSTRSSAADLAAQVRIFLLAQVEAMWWGQTTPFATTTDVTTSPDLIDIEKLRRAGLLPFRYRRQPKTFATRAMRAVARRVAPDRWPRTAGMRFTYSRPETIALLGQVAADFQRQAPHGTPALWVTSMTRSVRHQQHLRDLGYAAMSPSAHCVGWAVDVEMAWFERFSARTALEKVLLERQTAGDVNVIDEGQAWHVCVSPVAVAELQREFATRYETGRR</sequence>
<gene>
    <name evidence="2" type="ORF">SAMN05421684_0977</name>
</gene>
<evidence type="ECO:0000313" key="2">
    <source>
        <dbReference type="EMBL" id="SDY67997.1"/>
    </source>
</evidence>